<proteinExistence type="predicted"/>
<keyword evidence="1" id="KW-0732">Signal</keyword>
<feature type="signal peptide" evidence="1">
    <location>
        <begin position="1"/>
        <end position="17"/>
    </location>
</feature>
<feature type="chain" id="PRO_5015399652" evidence="1">
    <location>
        <begin position="18"/>
        <end position="247"/>
    </location>
</feature>
<gene>
    <name evidence="2" type="ORF">BD289DRAFT_38450</name>
</gene>
<dbReference type="EMBL" id="KZ678384">
    <property type="protein sequence ID" value="PSR99391.1"/>
    <property type="molecule type" value="Genomic_DNA"/>
</dbReference>
<keyword evidence="3" id="KW-1185">Reference proteome</keyword>
<accession>A0A2T3AIR6</accession>
<dbReference type="AlphaFoldDB" id="A0A2T3AIR6"/>
<reference evidence="2 3" key="1">
    <citation type="journal article" date="2018" name="Mycol. Prog.">
        <title>Coniella lustricola, a new species from submerged detritus.</title>
        <authorList>
            <person name="Raudabaugh D.B."/>
            <person name="Iturriaga T."/>
            <person name="Carver A."/>
            <person name="Mondo S."/>
            <person name="Pangilinan J."/>
            <person name="Lipzen A."/>
            <person name="He G."/>
            <person name="Amirebrahimi M."/>
            <person name="Grigoriev I.V."/>
            <person name="Miller A.N."/>
        </authorList>
    </citation>
    <scope>NUCLEOTIDE SEQUENCE [LARGE SCALE GENOMIC DNA]</scope>
    <source>
        <strain evidence="2 3">B22-T-1</strain>
    </source>
</reference>
<dbReference type="InParanoid" id="A0A2T3AIR6"/>
<evidence type="ECO:0000313" key="3">
    <source>
        <dbReference type="Proteomes" id="UP000241462"/>
    </source>
</evidence>
<name>A0A2T3AIR6_9PEZI</name>
<evidence type="ECO:0000313" key="2">
    <source>
        <dbReference type="EMBL" id="PSR99391.1"/>
    </source>
</evidence>
<sequence>MLGTLCVLFLLPSQISSSSILPQALKAQKSASASLFILSRGELNVIQAHDSRVRLPITIEPRSAPLAHDASPISRFEILSAAPLAMPTHAVKLQVCERGAPSRDLDSFQDNSRFVQCSTAAQPRPECASRTRGNGIHLVLAVAQSLQQLPLFGLTLSTPIATVVFSMRRLIAMMTRAKEREGKRKSFASHTLHRYSRLDASAMPSSHGCCTARLVIEVGGTETDPTIPLSRANLQDVENFGSVRSGR</sequence>
<dbReference type="Proteomes" id="UP000241462">
    <property type="component" value="Unassembled WGS sequence"/>
</dbReference>
<evidence type="ECO:0000256" key="1">
    <source>
        <dbReference type="SAM" id="SignalP"/>
    </source>
</evidence>
<organism evidence="2 3">
    <name type="scientific">Coniella lustricola</name>
    <dbReference type="NCBI Taxonomy" id="2025994"/>
    <lineage>
        <taxon>Eukaryota</taxon>
        <taxon>Fungi</taxon>
        <taxon>Dikarya</taxon>
        <taxon>Ascomycota</taxon>
        <taxon>Pezizomycotina</taxon>
        <taxon>Sordariomycetes</taxon>
        <taxon>Sordariomycetidae</taxon>
        <taxon>Diaporthales</taxon>
        <taxon>Schizoparmaceae</taxon>
        <taxon>Coniella</taxon>
    </lineage>
</organism>
<protein>
    <submittedName>
        <fullName evidence="2">Uncharacterized protein</fullName>
    </submittedName>
</protein>